<dbReference type="PANTHER" id="PTHR46538:SF4">
    <property type="entry name" value="NON-SPECIFIC SERINE_THREONINE PROTEIN KINASE"/>
    <property type="match status" value="1"/>
</dbReference>
<dbReference type="InterPro" id="IPR022165">
    <property type="entry name" value="PKK"/>
</dbReference>
<dbReference type="InterPro" id="IPR008271">
    <property type="entry name" value="Ser/Thr_kinase_AS"/>
</dbReference>
<feature type="region of interest" description="Disordered" evidence="12">
    <location>
        <begin position="344"/>
        <end position="469"/>
    </location>
</feature>
<feature type="binding site" evidence="11">
    <location>
        <position position="63"/>
    </location>
    <ligand>
        <name>ATP</name>
        <dbReference type="ChEBI" id="CHEBI:30616"/>
    </ligand>
</feature>
<feature type="region of interest" description="Disordered" evidence="12">
    <location>
        <begin position="951"/>
        <end position="971"/>
    </location>
</feature>
<evidence type="ECO:0000256" key="4">
    <source>
        <dbReference type="ARBA" id="ARBA00022553"/>
    </source>
</evidence>
<evidence type="ECO:0000256" key="7">
    <source>
        <dbReference type="ARBA" id="ARBA00022777"/>
    </source>
</evidence>
<keyword evidence="7" id="KW-0418">Kinase</keyword>
<sequence length="984" mass="113491">MASLLMRIFRLGVEKKRVRHYENLKRDVDPHQTWETMGELGDGAFGKVYKTQNQTTGVLAAVKVIEVRSEEQLDDYITEIDILASCRHTNIISLLDAIFFEGWLWILIEYCPGGALDDIMLELERGLTEQQISEVCCQSLQALSYLHQHHIIHRDLKAGNILLTMDGQVKLADFGVSAKNDNTIQKRSTFIGTPYWMAPEVIMCETSKDNPYTTKADIWSLGITLIEAAEMEPPHHSLNPMRVLLKITKSPPPTLSNPRQWSSHFQDFLRRTLQKNPESRWGAQQLMAHPFSYAGRDGRALKELIAEAKAEVTEVIEATDKAQKRARRLSVPGNLLSFFTGGSRRKSAFWGDNPPLQGSKDSEVSSAAVGTVETCPSDGKESESTDKLKEQTSDLVDAPGNEAADTKDKEAKVETDKEVAQTSNNSSTPPQTELPTDSSEKETLDLTKEDTDADKENVKSDDSGNNDQTFWKSLQTPAIINKDTAHPESTPIAALCLETPLAKRTEKNEGNYKYEYLDLACPLKTCNSPPALDINKILTVEMPSNNANSTCTNCSLFVLIQELHPSRRTVKRTRKFMVDGREISVTTSKVFSEGDKKEQQMRCSRRQELRALKLLQREEQREHGQLEQKLQQQREQMFRHIEQEMTSKKQYYDGELERLEKQYQQQSSQMEAEHTSRLREDARRLKAQQEKELSRKSSALKADPKEVRTAAFTHTYTQRFLQKQQQELNEALQKGVQEHKRKVASMEWEITVKSQQLKRAREAVIWELEQRHLQEKYHLFKQQVKEQYSLQRQQLTKRHNKDKERASRFQQALLEEQKSLQAQERVSFQKAQKAEAKSCLNQFKMELKKQGLSGPEQRQRLTQFLSEEEARQKQERQSLQESHENQLKVVQEQCDASAAELQQLQNEKLQILVDMEKKKIKALEDEHTLELNEWRDKLACRKEVLEEDLARRRREKEGNRRRSSEPENWHAARRSKFFHNLSFS</sequence>
<feature type="compositionally biased region" description="Basic and acidic residues" evidence="12">
    <location>
        <begin position="404"/>
        <end position="419"/>
    </location>
</feature>
<comment type="catalytic activity">
    <reaction evidence="10">
        <text>L-seryl-[protein] + ATP = O-phospho-L-seryl-[protein] + ADP + H(+)</text>
        <dbReference type="Rhea" id="RHEA:17989"/>
        <dbReference type="Rhea" id="RHEA-COMP:9863"/>
        <dbReference type="Rhea" id="RHEA-COMP:11604"/>
        <dbReference type="ChEBI" id="CHEBI:15378"/>
        <dbReference type="ChEBI" id="CHEBI:29999"/>
        <dbReference type="ChEBI" id="CHEBI:30616"/>
        <dbReference type="ChEBI" id="CHEBI:83421"/>
        <dbReference type="ChEBI" id="CHEBI:456216"/>
        <dbReference type="EC" id="2.7.11.1"/>
    </reaction>
</comment>
<organism evidence="14 15">
    <name type="scientific">Sinocyclocheilus grahami</name>
    <name type="common">Dianchi golden-line fish</name>
    <name type="synonym">Barbus grahami</name>
    <dbReference type="NCBI Taxonomy" id="75366"/>
    <lineage>
        <taxon>Eukaryota</taxon>
        <taxon>Metazoa</taxon>
        <taxon>Chordata</taxon>
        <taxon>Craniata</taxon>
        <taxon>Vertebrata</taxon>
        <taxon>Euteleostomi</taxon>
        <taxon>Actinopterygii</taxon>
        <taxon>Neopterygii</taxon>
        <taxon>Teleostei</taxon>
        <taxon>Ostariophysi</taxon>
        <taxon>Cypriniformes</taxon>
        <taxon>Cyprinidae</taxon>
        <taxon>Cyprininae</taxon>
        <taxon>Sinocyclocheilus</taxon>
    </lineage>
</organism>
<dbReference type="SUPFAM" id="SSF56112">
    <property type="entry name" value="Protein kinase-like (PK-like)"/>
    <property type="match status" value="1"/>
</dbReference>
<evidence type="ECO:0000256" key="5">
    <source>
        <dbReference type="ARBA" id="ARBA00022679"/>
    </source>
</evidence>
<dbReference type="FunFam" id="1.10.510.10:FF:001298">
    <property type="entry name" value="STE20-like kinase"/>
    <property type="match status" value="1"/>
</dbReference>
<dbReference type="Gene3D" id="3.30.200.20">
    <property type="entry name" value="Phosphorylase Kinase, domain 1"/>
    <property type="match status" value="1"/>
</dbReference>
<keyword evidence="3" id="KW-0723">Serine/threonine-protein kinase</keyword>
<feature type="compositionally biased region" description="Basic and acidic residues" evidence="12">
    <location>
        <begin position="438"/>
        <end position="462"/>
    </location>
</feature>
<evidence type="ECO:0000256" key="3">
    <source>
        <dbReference type="ARBA" id="ARBA00022527"/>
    </source>
</evidence>
<evidence type="ECO:0000256" key="1">
    <source>
        <dbReference type="ARBA" id="ARBA00008874"/>
    </source>
</evidence>
<dbReference type="InterPro" id="IPR051585">
    <property type="entry name" value="STE20_Ser/Thr_Kinases"/>
</dbReference>
<dbReference type="PANTHER" id="PTHR46538">
    <property type="entry name" value="PROTEIN KINASE DOMAIN-CONTAINING PROTEIN"/>
    <property type="match status" value="1"/>
</dbReference>
<dbReference type="GO" id="GO:0005524">
    <property type="term" value="F:ATP binding"/>
    <property type="evidence" value="ECO:0007669"/>
    <property type="project" value="UniProtKB-UniRule"/>
</dbReference>
<name>A0A672PEG3_SINGR</name>
<keyword evidence="6 11" id="KW-0547">Nucleotide-binding</keyword>
<dbReference type="Pfam" id="PF12474">
    <property type="entry name" value="PKK"/>
    <property type="match status" value="2"/>
</dbReference>
<dbReference type="PROSITE" id="PS00108">
    <property type="entry name" value="PROTEIN_KINASE_ST"/>
    <property type="match status" value="1"/>
</dbReference>
<reference evidence="14" key="2">
    <citation type="submission" date="2025-09" db="UniProtKB">
        <authorList>
            <consortium name="Ensembl"/>
        </authorList>
    </citation>
    <scope>IDENTIFICATION</scope>
</reference>
<dbReference type="InterPro" id="IPR000719">
    <property type="entry name" value="Prot_kinase_dom"/>
</dbReference>
<dbReference type="AlphaFoldDB" id="A0A672PEG3"/>
<comment type="catalytic activity">
    <reaction evidence="9">
        <text>L-threonyl-[protein] + ATP = O-phospho-L-threonyl-[protein] + ADP + H(+)</text>
        <dbReference type="Rhea" id="RHEA:46608"/>
        <dbReference type="Rhea" id="RHEA-COMP:11060"/>
        <dbReference type="Rhea" id="RHEA-COMP:11605"/>
        <dbReference type="ChEBI" id="CHEBI:15378"/>
        <dbReference type="ChEBI" id="CHEBI:30013"/>
        <dbReference type="ChEBI" id="CHEBI:30616"/>
        <dbReference type="ChEBI" id="CHEBI:61977"/>
        <dbReference type="ChEBI" id="CHEBI:456216"/>
        <dbReference type="EC" id="2.7.11.1"/>
    </reaction>
</comment>
<dbReference type="PROSITE" id="PS00107">
    <property type="entry name" value="PROTEIN_KINASE_ATP"/>
    <property type="match status" value="1"/>
</dbReference>
<feature type="compositionally biased region" description="Basic and acidic residues" evidence="12">
    <location>
        <begin position="951"/>
        <end position="970"/>
    </location>
</feature>
<keyword evidence="4" id="KW-0597">Phosphoprotein</keyword>
<gene>
    <name evidence="14" type="primary">si:dkey-81j8.6</name>
</gene>
<protein>
    <recommendedName>
        <fullName evidence="2">non-specific serine/threonine protein kinase</fullName>
        <ecNumber evidence="2">2.7.11.1</ecNumber>
    </recommendedName>
</protein>
<evidence type="ECO:0000256" key="11">
    <source>
        <dbReference type="PROSITE-ProRule" id="PRU10141"/>
    </source>
</evidence>
<evidence type="ECO:0000259" key="13">
    <source>
        <dbReference type="PROSITE" id="PS50011"/>
    </source>
</evidence>
<dbReference type="InterPro" id="IPR017441">
    <property type="entry name" value="Protein_kinase_ATP_BS"/>
</dbReference>
<reference evidence="14" key="1">
    <citation type="submission" date="2025-08" db="UniProtKB">
        <authorList>
            <consortium name="Ensembl"/>
        </authorList>
    </citation>
    <scope>IDENTIFICATION</scope>
</reference>
<evidence type="ECO:0000256" key="2">
    <source>
        <dbReference type="ARBA" id="ARBA00012513"/>
    </source>
</evidence>
<evidence type="ECO:0000313" key="14">
    <source>
        <dbReference type="Ensembl" id="ENSSGRP00000061792.1"/>
    </source>
</evidence>
<feature type="compositionally biased region" description="Basic and acidic residues" evidence="12">
    <location>
        <begin position="378"/>
        <end position="392"/>
    </location>
</feature>
<dbReference type="EC" id="2.7.11.1" evidence="2"/>
<evidence type="ECO:0000256" key="9">
    <source>
        <dbReference type="ARBA" id="ARBA00047899"/>
    </source>
</evidence>
<keyword evidence="8 11" id="KW-0067">ATP-binding</keyword>
<dbReference type="Pfam" id="PF00069">
    <property type="entry name" value="Pkinase"/>
    <property type="match status" value="1"/>
</dbReference>
<keyword evidence="15" id="KW-1185">Reference proteome</keyword>
<accession>A0A672PEG3</accession>
<dbReference type="Ensembl" id="ENSSGRT00000065920.1">
    <property type="protein sequence ID" value="ENSSGRP00000061792.1"/>
    <property type="gene ID" value="ENSSGRG00000031574.1"/>
</dbReference>
<dbReference type="Gene3D" id="1.10.510.10">
    <property type="entry name" value="Transferase(Phosphotransferase) domain 1"/>
    <property type="match status" value="1"/>
</dbReference>
<feature type="compositionally biased region" description="Basic and acidic residues" evidence="12">
    <location>
        <begin position="684"/>
        <end position="695"/>
    </location>
</feature>
<feature type="domain" description="Protein kinase" evidence="13">
    <location>
        <begin position="34"/>
        <end position="292"/>
    </location>
</feature>
<comment type="similarity">
    <text evidence="1">Belongs to the protein kinase superfamily. STE Ser/Thr protein kinase family. STE20 subfamily.</text>
</comment>
<dbReference type="SMART" id="SM00220">
    <property type="entry name" value="S_TKc"/>
    <property type="match status" value="1"/>
</dbReference>
<feature type="region of interest" description="Disordered" evidence="12">
    <location>
        <begin position="684"/>
        <end position="704"/>
    </location>
</feature>
<feature type="compositionally biased region" description="Polar residues" evidence="12">
    <location>
        <begin position="420"/>
        <end position="437"/>
    </location>
</feature>
<proteinExistence type="inferred from homology"/>
<keyword evidence="5" id="KW-0808">Transferase</keyword>
<dbReference type="GO" id="GO:0004674">
    <property type="term" value="F:protein serine/threonine kinase activity"/>
    <property type="evidence" value="ECO:0007669"/>
    <property type="project" value="UniProtKB-KW"/>
</dbReference>
<evidence type="ECO:0000256" key="10">
    <source>
        <dbReference type="ARBA" id="ARBA00048679"/>
    </source>
</evidence>
<dbReference type="PROSITE" id="PS50011">
    <property type="entry name" value="PROTEIN_KINASE_DOM"/>
    <property type="match status" value="1"/>
</dbReference>
<evidence type="ECO:0000256" key="8">
    <source>
        <dbReference type="ARBA" id="ARBA00022840"/>
    </source>
</evidence>
<dbReference type="Proteomes" id="UP000472262">
    <property type="component" value="Unassembled WGS sequence"/>
</dbReference>
<evidence type="ECO:0000256" key="12">
    <source>
        <dbReference type="SAM" id="MobiDB-lite"/>
    </source>
</evidence>
<evidence type="ECO:0000256" key="6">
    <source>
        <dbReference type="ARBA" id="ARBA00022741"/>
    </source>
</evidence>
<evidence type="ECO:0000313" key="15">
    <source>
        <dbReference type="Proteomes" id="UP000472262"/>
    </source>
</evidence>
<dbReference type="InterPro" id="IPR011009">
    <property type="entry name" value="Kinase-like_dom_sf"/>
</dbReference>